<reference evidence="5 6" key="1">
    <citation type="submission" date="2018-01" db="EMBL/GenBank/DDBJ databases">
        <title>Glutamicibacter soli strain NHPC-3 Whole genome sequence and assembly.</title>
        <authorList>
            <person name="Choudhury P."/>
            <person name="Gupta D."/>
            <person name="Sengupta K."/>
            <person name="Jawed A."/>
            <person name="Sultana N."/>
            <person name="Saha P."/>
        </authorList>
    </citation>
    <scope>NUCLEOTIDE SEQUENCE [LARGE SCALE GENOMIC DNA]</scope>
    <source>
        <strain evidence="5 6">NHPC-3</strain>
    </source>
</reference>
<feature type="transmembrane region" description="Helical" evidence="4">
    <location>
        <begin position="172"/>
        <end position="194"/>
    </location>
</feature>
<keyword evidence="4" id="KW-1133">Transmembrane helix</keyword>
<dbReference type="RefSeq" id="WP_113607799.1">
    <property type="nucleotide sequence ID" value="NZ_POAF01000007.1"/>
</dbReference>
<dbReference type="InterPro" id="IPR048254">
    <property type="entry name" value="CDP_ALCOHOL_P_TRANSF_CS"/>
</dbReference>
<keyword evidence="1 2" id="KW-0808">Transferase</keyword>
<dbReference type="PROSITE" id="PS00379">
    <property type="entry name" value="CDP_ALCOHOL_P_TRANSF"/>
    <property type="match status" value="1"/>
</dbReference>
<feature type="transmembrane region" description="Helical" evidence="4">
    <location>
        <begin position="243"/>
        <end position="262"/>
    </location>
</feature>
<evidence type="ECO:0000256" key="3">
    <source>
        <dbReference type="SAM" id="MobiDB-lite"/>
    </source>
</evidence>
<evidence type="ECO:0000256" key="4">
    <source>
        <dbReference type="SAM" id="Phobius"/>
    </source>
</evidence>
<dbReference type="EMBL" id="POAF01000007">
    <property type="protein sequence ID" value="RBL99642.1"/>
    <property type="molecule type" value="Genomic_DNA"/>
</dbReference>
<dbReference type="GO" id="GO:0016020">
    <property type="term" value="C:membrane"/>
    <property type="evidence" value="ECO:0007669"/>
    <property type="project" value="InterPro"/>
</dbReference>
<dbReference type="InterPro" id="IPR043130">
    <property type="entry name" value="CDP-OH_PTrfase_TM_dom"/>
</dbReference>
<evidence type="ECO:0000256" key="1">
    <source>
        <dbReference type="ARBA" id="ARBA00022679"/>
    </source>
</evidence>
<dbReference type="Proteomes" id="UP000252167">
    <property type="component" value="Unassembled WGS sequence"/>
</dbReference>
<accession>A0A365YC84</accession>
<sequence>MGNIERGAPANARPDAQNYADADRSPSASGSSYAAQVAAGWRELSQAQKGASKSAPAYSRYVNRKIGRLFAALAVPLGVSPNQITMLSALFTTAGILLIALVPVGLGAGIAAAVLMAVGYALDSSDGQVARLQRSGSLAGEWLDHCVDAVKTSALPLAVAVGLYRAQIEPQWYLLVPLAACVIGASTFFLMILTEQFRLRLGVKGVSAENGAKPSILRALLVLPMDYGVMCWVFVLWGIPQLFLPVYALITLGAAGFLVLAMRKWFKEITALVREPKDAS</sequence>
<evidence type="ECO:0000256" key="2">
    <source>
        <dbReference type="RuleBase" id="RU003750"/>
    </source>
</evidence>
<keyword evidence="4" id="KW-0472">Membrane</keyword>
<dbReference type="GO" id="GO:0016780">
    <property type="term" value="F:phosphotransferase activity, for other substituted phosphate groups"/>
    <property type="evidence" value="ECO:0007669"/>
    <property type="project" value="InterPro"/>
</dbReference>
<name>A0A365YC84_9MICC</name>
<dbReference type="AlphaFoldDB" id="A0A365YC84"/>
<comment type="similarity">
    <text evidence="2">Belongs to the CDP-alcohol phosphatidyltransferase class-I family.</text>
</comment>
<evidence type="ECO:0000313" key="6">
    <source>
        <dbReference type="Proteomes" id="UP000252167"/>
    </source>
</evidence>
<comment type="caution">
    <text evidence="5">The sequence shown here is derived from an EMBL/GenBank/DDBJ whole genome shotgun (WGS) entry which is preliminary data.</text>
</comment>
<organism evidence="5 6">
    <name type="scientific">Glutamicibacter soli</name>
    <dbReference type="NCBI Taxonomy" id="453836"/>
    <lineage>
        <taxon>Bacteria</taxon>
        <taxon>Bacillati</taxon>
        <taxon>Actinomycetota</taxon>
        <taxon>Actinomycetes</taxon>
        <taxon>Micrococcales</taxon>
        <taxon>Micrococcaceae</taxon>
        <taxon>Glutamicibacter</taxon>
    </lineage>
</organism>
<gene>
    <name evidence="5" type="ORF">C1H84_14610</name>
</gene>
<proteinExistence type="inferred from homology"/>
<feature type="transmembrane region" description="Helical" evidence="4">
    <location>
        <begin position="215"/>
        <end position="237"/>
    </location>
</feature>
<dbReference type="GO" id="GO:0008654">
    <property type="term" value="P:phospholipid biosynthetic process"/>
    <property type="evidence" value="ECO:0007669"/>
    <property type="project" value="InterPro"/>
</dbReference>
<dbReference type="Pfam" id="PF01066">
    <property type="entry name" value="CDP-OH_P_transf"/>
    <property type="match status" value="1"/>
</dbReference>
<keyword evidence="4" id="KW-0812">Transmembrane</keyword>
<evidence type="ECO:0000313" key="5">
    <source>
        <dbReference type="EMBL" id="RBL99642.1"/>
    </source>
</evidence>
<feature type="region of interest" description="Disordered" evidence="3">
    <location>
        <begin position="1"/>
        <end position="30"/>
    </location>
</feature>
<keyword evidence="6" id="KW-1185">Reference proteome</keyword>
<protein>
    <submittedName>
        <fullName evidence="5">CDP-alcohol phosphatidyltransferase</fullName>
    </submittedName>
</protein>
<dbReference type="Gene3D" id="1.20.120.1760">
    <property type="match status" value="1"/>
</dbReference>
<dbReference type="InterPro" id="IPR000462">
    <property type="entry name" value="CDP-OH_P_trans"/>
</dbReference>
<feature type="transmembrane region" description="Helical" evidence="4">
    <location>
        <begin position="96"/>
        <end position="122"/>
    </location>
</feature>